<dbReference type="GO" id="GO:0004392">
    <property type="term" value="F:heme oxygenase (decyclizing) activity"/>
    <property type="evidence" value="ECO:0007669"/>
    <property type="project" value="InterPro"/>
</dbReference>
<dbReference type="Proteomes" id="UP000077875">
    <property type="component" value="Chromosome"/>
</dbReference>
<proteinExistence type="predicted"/>
<dbReference type="Gene3D" id="1.20.910.10">
    <property type="entry name" value="Heme oxygenase-like"/>
    <property type="match status" value="1"/>
</dbReference>
<dbReference type="KEGG" id="haa:A5892_17145"/>
<accession>A0A172YKI1</accession>
<name>A0A172YKI1_9GAMM</name>
<dbReference type="CDD" id="cd19166">
    <property type="entry name" value="HemeO-bac"/>
    <property type="match status" value="1"/>
</dbReference>
<dbReference type="GO" id="GO:0006788">
    <property type="term" value="P:heme oxidation"/>
    <property type="evidence" value="ECO:0007669"/>
    <property type="project" value="InterPro"/>
</dbReference>
<reference evidence="1 2" key="1">
    <citation type="submission" date="2016-04" db="EMBL/GenBank/DDBJ databases">
        <title>Complete Genome Sequence of Halotalea alkalilenta IHB B 13600.</title>
        <authorList>
            <person name="Swarnkar M.K."/>
            <person name="Sharma A."/>
            <person name="Kaushal K."/>
            <person name="Soni R."/>
            <person name="Rana S."/>
            <person name="Singh A.K."/>
            <person name="Gulati A."/>
        </authorList>
    </citation>
    <scope>NUCLEOTIDE SEQUENCE [LARGE SCALE GENOMIC DNA]</scope>
    <source>
        <strain evidence="1 2">IHB B 13600</strain>
    </source>
</reference>
<dbReference type="Pfam" id="PF01126">
    <property type="entry name" value="Heme_oxygenase"/>
    <property type="match status" value="1"/>
</dbReference>
<evidence type="ECO:0000313" key="2">
    <source>
        <dbReference type="Proteomes" id="UP000077875"/>
    </source>
</evidence>
<dbReference type="STRING" id="376489.A5892_17145"/>
<evidence type="ECO:0008006" key="3">
    <source>
        <dbReference type="Google" id="ProtNLM"/>
    </source>
</evidence>
<organism evidence="1 2">
    <name type="scientific">Halotalea alkalilenta</name>
    <dbReference type="NCBI Taxonomy" id="376489"/>
    <lineage>
        <taxon>Bacteria</taxon>
        <taxon>Pseudomonadati</taxon>
        <taxon>Pseudomonadota</taxon>
        <taxon>Gammaproteobacteria</taxon>
        <taxon>Oceanospirillales</taxon>
        <taxon>Halomonadaceae</taxon>
        <taxon>Halotalea</taxon>
    </lineage>
</organism>
<dbReference type="InterPro" id="IPR016084">
    <property type="entry name" value="Haem_Oase-like_multi-hlx"/>
</dbReference>
<protein>
    <recommendedName>
        <fullName evidence="3">Heme oxygenase</fullName>
    </recommendedName>
</protein>
<dbReference type="EMBL" id="CP015243">
    <property type="protein sequence ID" value="ANF59743.1"/>
    <property type="molecule type" value="Genomic_DNA"/>
</dbReference>
<dbReference type="SUPFAM" id="SSF48613">
    <property type="entry name" value="Heme oxygenase-like"/>
    <property type="match status" value="1"/>
</dbReference>
<gene>
    <name evidence="1" type="ORF">A5892_17145</name>
</gene>
<keyword evidence="2" id="KW-1185">Reference proteome</keyword>
<dbReference type="AlphaFoldDB" id="A0A172YKI1"/>
<sequence>MAPDRVEQSRAMVLKLATRELHEQIDARMMAAKLFDDRERYGRFLRLQHAFHWLTEALYRDAELNRWLPGLAERERFSAVDQDCRDLGVVVPTPAAAKLAPPMDASERARALGWLYVNEGSNLGAAFLYKYAASLGLDGEFGARHLAPHPEGRGLHWRQFAAQIDAAPIEPEHEQAVILGAREAFETVLKLGETLRDDA</sequence>
<evidence type="ECO:0000313" key="1">
    <source>
        <dbReference type="EMBL" id="ANF59743.1"/>
    </source>
</evidence>
<dbReference type="InterPro" id="IPR016053">
    <property type="entry name" value="Haem_Oase-like"/>
</dbReference>